<keyword evidence="1" id="KW-0645">Protease</keyword>
<keyword evidence="3" id="KW-0378">Hydrolase</keyword>
<dbReference type="Proteomes" id="UP001379533">
    <property type="component" value="Chromosome"/>
</dbReference>
<dbReference type="PANTHER" id="PTHR11010:SF38">
    <property type="entry name" value="LYSOSOMAL PRO-X CARBOXYPEPTIDASE"/>
    <property type="match status" value="1"/>
</dbReference>
<keyword evidence="2 4" id="KW-0732">Signal</keyword>
<evidence type="ECO:0000313" key="6">
    <source>
        <dbReference type="Proteomes" id="UP001379533"/>
    </source>
</evidence>
<dbReference type="PROSITE" id="PS51257">
    <property type="entry name" value="PROKAR_LIPOPROTEIN"/>
    <property type="match status" value="1"/>
</dbReference>
<reference evidence="5 6" key="1">
    <citation type="submission" date="2021-12" db="EMBL/GenBank/DDBJ databases">
        <title>Discovery of the Pendulisporaceae a myxobacterial family with distinct sporulation behavior and unique specialized metabolism.</title>
        <authorList>
            <person name="Garcia R."/>
            <person name="Popoff A."/>
            <person name="Bader C.D."/>
            <person name="Loehr J."/>
            <person name="Walesch S."/>
            <person name="Walt C."/>
            <person name="Boldt J."/>
            <person name="Bunk B."/>
            <person name="Haeckl F.J.F.P.J."/>
            <person name="Gunesch A.P."/>
            <person name="Birkelbach J."/>
            <person name="Nuebel U."/>
            <person name="Pietschmann T."/>
            <person name="Bach T."/>
            <person name="Mueller R."/>
        </authorList>
    </citation>
    <scope>NUCLEOTIDE SEQUENCE [LARGE SCALE GENOMIC DNA]</scope>
    <source>
        <strain evidence="5 6">MSr12523</strain>
    </source>
</reference>
<dbReference type="SUPFAM" id="SSF53474">
    <property type="entry name" value="alpha/beta-Hydrolases"/>
    <property type="match status" value="1"/>
</dbReference>
<dbReference type="RefSeq" id="WP_394850573.1">
    <property type="nucleotide sequence ID" value="NZ_CP089982.1"/>
</dbReference>
<proteinExistence type="predicted"/>
<gene>
    <name evidence="5" type="ORF">LZC95_24340</name>
</gene>
<dbReference type="InterPro" id="IPR029058">
    <property type="entry name" value="AB_hydrolase_fold"/>
</dbReference>
<evidence type="ECO:0000256" key="4">
    <source>
        <dbReference type="SAM" id="SignalP"/>
    </source>
</evidence>
<dbReference type="Pfam" id="PF05576">
    <property type="entry name" value="Peptidase_S37"/>
    <property type="match status" value="1"/>
</dbReference>
<evidence type="ECO:0000256" key="1">
    <source>
        <dbReference type="ARBA" id="ARBA00022670"/>
    </source>
</evidence>
<keyword evidence="6" id="KW-1185">Reference proteome</keyword>
<protein>
    <recommendedName>
        <fullName evidence="7">PS-10 peptidase S37</fullName>
    </recommendedName>
</protein>
<name>A0ABZ2KMQ2_9BACT</name>
<dbReference type="Gene3D" id="3.40.50.1820">
    <property type="entry name" value="alpha/beta hydrolase"/>
    <property type="match status" value="2"/>
</dbReference>
<sequence length="472" mass="53000">MRTRYSYGCVSSLMVSACLAAGCSSGAPETSTPSQDALQAAPVEEDIVEQLRRVPGIVEIQEMAITVPGRRYLMIRFEQPVDHRHPDGPKFTERFSMLYRSRDLPMVIESTGYAISPTYIRQDEPTRMLASNEILLEHRFFGESVPNPADYSKITSFQSASDEHRIITALRPLFPKKWLSTGLSKGGMTAMSHRYFYPDDVYATVAYVAPLNFDTSDPRYVAFLEQVGDATCRKKLKDFQVELLRRRTEIEPLMLAEAAAAGDGYETLGIHRALDVTVTEATFFFWQYKDATCEDVPPANATTQQLFEFLQRIYFGNIADGGFGDRTNWYHAPGLYQAATEHGYAGFQYAHTRPYLTPGFIDEPAIFPPFDVEKHYSPLLSVKIGAWSYGRAERVILVYGENDPWSAGAFPVSRANDSYRYTAPQADHNADIHSLVESDKAEVVATLGRWMEVPIRAPLTRSAKAADLPARF</sequence>
<feature type="signal peptide" evidence="4">
    <location>
        <begin position="1"/>
        <end position="20"/>
    </location>
</feature>
<accession>A0ABZ2KMQ2</accession>
<dbReference type="PANTHER" id="PTHR11010">
    <property type="entry name" value="PROTEASE S28 PRO-X CARBOXYPEPTIDASE-RELATED"/>
    <property type="match status" value="1"/>
</dbReference>
<evidence type="ECO:0000256" key="3">
    <source>
        <dbReference type="ARBA" id="ARBA00022801"/>
    </source>
</evidence>
<organism evidence="5 6">
    <name type="scientific">Pendulispora brunnea</name>
    <dbReference type="NCBI Taxonomy" id="2905690"/>
    <lineage>
        <taxon>Bacteria</taxon>
        <taxon>Pseudomonadati</taxon>
        <taxon>Myxococcota</taxon>
        <taxon>Myxococcia</taxon>
        <taxon>Myxococcales</taxon>
        <taxon>Sorangiineae</taxon>
        <taxon>Pendulisporaceae</taxon>
        <taxon>Pendulispora</taxon>
    </lineage>
</organism>
<dbReference type="InterPro" id="IPR008761">
    <property type="entry name" value="Peptidase_S37"/>
</dbReference>
<evidence type="ECO:0000313" key="5">
    <source>
        <dbReference type="EMBL" id="WXA99932.1"/>
    </source>
</evidence>
<dbReference type="EMBL" id="CP089982">
    <property type="protein sequence ID" value="WXA99932.1"/>
    <property type="molecule type" value="Genomic_DNA"/>
</dbReference>
<feature type="chain" id="PRO_5045938643" description="PS-10 peptidase S37" evidence="4">
    <location>
        <begin position="21"/>
        <end position="472"/>
    </location>
</feature>
<evidence type="ECO:0008006" key="7">
    <source>
        <dbReference type="Google" id="ProtNLM"/>
    </source>
</evidence>
<evidence type="ECO:0000256" key="2">
    <source>
        <dbReference type="ARBA" id="ARBA00022729"/>
    </source>
</evidence>